<organism evidence="2 3">
    <name type="scientific">Oceanotoga teriensis</name>
    <dbReference type="NCBI Taxonomy" id="515440"/>
    <lineage>
        <taxon>Bacteria</taxon>
        <taxon>Thermotogati</taxon>
        <taxon>Thermotogota</taxon>
        <taxon>Thermotogae</taxon>
        <taxon>Petrotogales</taxon>
        <taxon>Petrotogaceae</taxon>
        <taxon>Oceanotoga</taxon>
    </lineage>
</organism>
<dbReference type="EMBL" id="QGGI01000008">
    <property type="protein sequence ID" value="PWJ93213.1"/>
    <property type="molecule type" value="Genomic_DNA"/>
</dbReference>
<feature type="transmembrane region" description="Helical" evidence="1">
    <location>
        <begin position="188"/>
        <end position="209"/>
    </location>
</feature>
<comment type="caution">
    <text evidence="2">The sequence shown here is derived from an EMBL/GenBank/DDBJ whole genome shotgun (WGS) entry which is preliminary data.</text>
</comment>
<feature type="transmembrane region" description="Helical" evidence="1">
    <location>
        <begin position="21"/>
        <end position="43"/>
    </location>
</feature>
<feature type="transmembrane region" description="Helical" evidence="1">
    <location>
        <begin position="100"/>
        <end position="120"/>
    </location>
</feature>
<protein>
    <submittedName>
        <fullName evidence="2">Uncharacterized protein</fullName>
    </submittedName>
</protein>
<proteinExistence type="predicted"/>
<keyword evidence="1" id="KW-1133">Transmembrane helix</keyword>
<reference evidence="2 3" key="1">
    <citation type="submission" date="2018-05" db="EMBL/GenBank/DDBJ databases">
        <title>Genomic Encyclopedia of Type Strains, Phase IV (KMG-IV): sequencing the most valuable type-strain genomes for metagenomic binning, comparative biology and taxonomic classification.</title>
        <authorList>
            <person name="Goeker M."/>
        </authorList>
    </citation>
    <scope>NUCLEOTIDE SEQUENCE [LARGE SCALE GENOMIC DNA]</scope>
    <source>
        <strain evidence="2 3">DSM 24906</strain>
    </source>
</reference>
<dbReference type="Proteomes" id="UP000245921">
    <property type="component" value="Unassembled WGS sequence"/>
</dbReference>
<accession>A0AA45C6W2</accession>
<evidence type="ECO:0000256" key="1">
    <source>
        <dbReference type="SAM" id="Phobius"/>
    </source>
</evidence>
<feature type="transmembrane region" description="Helical" evidence="1">
    <location>
        <begin position="126"/>
        <end position="144"/>
    </location>
</feature>
<keyword evidence="3" id="KW-1185">Reference proteome</keyword>
<name>A0AA45C6W2_9BACT</name>
<feature type="transmembrane region" description="Helical" evidence="1">
    <location>
        <begin position="156"/>
        <end position="182"/>
    </location>
</feature>
<feature type="transmembrane region" description="Helical" evidence="1">
    <location>
        <begin position="63"/>
        <end position="88"/>
    </location>
</feature>
<sequence length="216" mass="25010">MMQNNKSKIVFNSLFKMFLEYAKIFFLIFFAITIFNVVLSLLFDGYSNITFSDISGTVIMNMSIFSITLAIVYAVMAPTTYIDIFMMLSLPRKYYFSSIFKMNVVITLFSTAVINSVLFMEDISERGIILVFSLIGIFFIVNMINFISFIGKRYGWYYVVGIFCLIASLILLFVNYIGGFILMNMFGVHLISFLLLMNVLVIFVNKFLIKKLEFKY</sequence>
<evidence type="ECO:0000313" key="2">
    <source>
        <dbReference type="EMBL" id="PWJ93213.1"/>
    </source>
</evidence>
<evidence type="ECO:0000313" key="3">
    <source>
        <dbReference type="Proteomes" id="UP000245921"/>
    </source>
</evidence>
<dbReference type="AlphaFoldDB" id="A0AA45C6W2"/>
<gene>
    <name evidence="2" type="ORF">C7380_10842</name>
</gene>
<keyword evidence="1" id="KW-0812">Transmembrane</keyword>
<keyword evidence="1" id="KW-0472">Membrane</keyword>